<dbReference type="SUPFAM" id="SSF48403">
    <property type="entry name" value="Ankyrin repeat"/>
    <property type="match status" value="1"/>
</dbReference>
<keyword evidence="2 3" id="KW-0040">ANK repeat</keyword>
<evidence type="ECO:0000313" key="5">
    <source>
        <dbReference type="Ensembl" id="ENSRFEP00010032887.1"/>
    </source>
</evidence>
<evidence type="ECO:0000256" key="3">
    <source>
        <dbReference type="PROSITE-ProRule" id="PRU00023"/>
    </source>
</evidence>
<reference evidence="5" key="5">
    <citation type="submission" date="2025-09" db="UniProtKB">
        <authorList>
            <consortium name="Ensembl"/>
        </authorList>
    </citation>
    <scope>IDENTIFICATION</scope>
</reference>
<dbReference type="Pfam" id="PF13637">
    <property type="entry name" value="Ank_4"/>
    <property type="match status" value="1"/>
</dbReference>
<dbReference type="InParanoid" id="A0A671G4R6"/>
<protein>
    <submittedName>
        <fullName evidence="5">Uncharacterized protein</fullName>
    </submittedName>
</protein>
<dbReference type="InterPro" id="IPR036770">
    <property type="entry name" value="Ankyrin_rpt-contain_sf"/>
</dbReference>
<sequence>MDRRVSNLMACNLEMILADKSLATRTDQDSRTALRRACSARHTETVEFLLQFGVPANDKDDAASKNRQEITVMLLEGGANPDAKDHYEATAMHKASAKGNDDSDPPVLQSIHKHPRNRA</sequence>
<reference evidence="5 6" key="2">
    <citation type="journal article" date="2018" name="Annu Rev Anim Biosci">
        <title>Bat Biology, Genomes, and the Bat1K Project: To Generate Chromosome-Level Genomes for All Living Bat Species.</title>
        <authorList>
            <person name="Teeling E.C."/>
            <person name="Vernes S.C."/>
            <person name="Davalos L.M."/>
            <person name="Ray D.A."/>
            <person name="Gilbert M.T.P."/>
            <person name="Myers E."/>
        </authorList>
    </citation>
    <scope>NUCLEOTIDE SEQUENCE</scope>
</reference>
<dbReference type="OMA" id="AMHEIAV"/>
<accession>A0A671G4R6</accession>
<dbReference type="Proteomes" id="UP000472240">
    <property type="component" value="Chromosome 17"/>
</dbReference>
<evidence type="ECO:0000256" key="2">
    <source>
        <dbReference type="ARBA" id="ARBA00023043"/>
    </source>
</evidence>
<evidence type="ECO:0000256" key="1">
    <source>
        <dbReference type="ARBA" id="ARBA00022737"/>
    </source>
</evidence>
<dbReference type="Gene3D" id="1.25.40.20">
    <property type="entry name" value="Ankyrin repeat-containing domain"/>
    <property type="match status" value="1"/>
</dbReference>
<feature type="region of interest" description="Disordered" evidence="4">
    <location>
        <begin position="79"/>
        <end position="119"/>
    </location>
</feature>
<organism evidence="5 6">
    <name type="scientific">Rhinolophus ferrumequinum</name>
    <name type="common">Greater horseshoe bat</name>
    <dbReference type="NCBI Taxonomy" id="59479"/>
    <lineage>
        <taxon>Eukaryota</taxon>
        <taxon>Metazoa</taxon>
        <taxon>Chordata</taxon>
        <taxon>Craniata</taxon>
        <taxon>Vertebrata</taxon>
        <taxon>Euteleostomi</taxon>
        <taxon>Mammalia</taxon>
        <taxon>Eutheria</taxon>
        <taxon>Laurasiatheria</taxon>
        <taxon>Chiroptera</taxon>
        <taxon>Yinpterochiroptera</taxon>
        <taxon>Rhinolophoidea</taxon>
        <taxon>Rhinolophidae</taxon>
        <taxon>Rhinolophinae</taxon>
        <taxon>Rhinolophus</taxon>
    </lineage>
</organism>
<keyword evidence="6" id="KW-1185">Reference proteome</keyword>
<evidence type="ECO:0000313" key="6">
    <source>
        <dbReference type="Proteomes" id="UP000472240"/>
    </source>
</evidence>
<reference evidence="5 6" key="1">
    <citation type="journal article" date="2015" name="Annu Rev Anim Biosci">
        <title>The Genome 10K Project: a way forward.</title>
        <authorList>
            <person name="Koepfli K.P."/>
            <person name="Paten B."/>
            <person name="O'Brien S.J."/>
            <person name="Koepfli K.P."/>
            <person name="Paten B."/>
            <person name="Antunes A."/>
            <person name="Belov K."/>
            <person name="Bustamante C."/>
            <person name="Castoe T.A."/>
            <person name="Clawson H."/>
            <person name="Crawford A.J."/>
            <person name="Diekhans M."/>
            <person name="Distel D."/>
            <person name="Durbin R."/>
            <person name="Earl D."/>
            <person name="Fujita M.K."/>
            <person name="Gamble T."/>
            <person name="Georges A."/>
            <person name="Gemmell N."/>
            <person name="Gilbert M.T."/>
            <person name="Graves J.M."/>
            <person name="Green R.E."/>
            <person name="Hickey G."/>
            <person name="Jarvis E.D."/>
            <person name="Johnson W."/>
            <person name="Komissarov A."/>
            <person name="Korf I."/>
            <person name="Kuhn R."/>
            <person name="Larkin D.M."/>
            <person name="Lewin H."/>
            <person name="Lopez J.V."/>
            <person name="Ma J."/>
            <person name="Marques-Bonet T."/>
            <person name="Miller W."/>
            <person name="Murphy R."/>
            <person name="Pevzner P."/>
            <person name="Shapiro B."/>
            <person name="Steiner C."/>
            <person name="Tamazian G."/>
            <person name="Venkatesh B."/>
            <person name="Wang J."/>
            <person name="Wayne R."/>
            <person name="Wiley E."/>
            <person name="Yang H."/>
            <person name="Zhang G."/>
            <person name="Haussler D."/>
            <person name="Ryder O."/>
            <person name="O'Brien S.J."/>
        </authorList>
    </citation>
    <scope>NUCLEOTIDE SEQUENCE</scope>
</reference>
<reference evidence="5" key="4">
    <citation type="submission" date="2025-08" db="UniProtKB">
        <authorList>
            <consortium name="Ensembl"/>
        </authorList>
    </citation>
    <scope>IDENTIFICATION</scope>
</reference>
<dbReference type="AlphaFoldDB" id="A0A671G4R6"/>
<reference evidence="6" key="3">
    <citation type="submission" date="2018-12" db="EMBL/GenBank/DDBJ databases">
        <title>G10K-VGP greater horseshoe bat female genome, primary haplotype.</title>
        <authorList>
            <person name="Teeling E."/>
            <person name="Myers G."/>
            <person name="Vernes S."/>
            <person name="Pippel M."/>
            <person name="Winkler S."/>
            <person name="Fedrigo O."/>
            <person name="Rhie A."/>
            <person name="Koren S."/>
            <person name="Phillippy A."/>
            <person name="Lewin H."/>
            <person name="Damas J."/>
            <person name="Howe K."/>
            <person name="Mountcastle J."/>
            <person name="Jarvis E.D."/>
        </authorList>
    </citation>
    <scope>NUCLEOTIDE SEQUENCE [LARGE SCALE GENOMIC DNA]</scope>
</reference>
<keyword evidence="1" id="KW-0677">Repeat</keyword>
<dbReference type="Ensembl" id="ENSRFET00010035617.1">
    <property type="protein sequence ID" value="ENSRFEP00010032887.1"/>
    <property type="gene ID" value="ENSRFEG00010021648.1"/>
</dbReference>
<dbReference type="InterPro" id="IPR002110">
    <property type="entry name" value="Ankyrin_rpt"/>
</dbReference>
<dbReference type="PANTHER" id="PTHR24173">
    <property type="entry name" value="ANKYRIN REPEAT CONTAINING"/>
    <property type="match status" value="1"/>
</dbReference>
<name>A0A671G4R6_RHIFE</name>
<dbReference type="PROSITE" id="PS50088">
    <property type="entry name" value="ANK_REPEAT"/>
    <property type="match status" value="1"/>
</dbReference>
<dbReference type="GeneTree" id="ENSGT00940000153404"/>
<proteinExistence type="predicted"/>
<feature type="repeat" description="ANK" evidence="3">
    <location>
        <begin position="29"/>
        <end position="61"/>
    </location>
</feature>
<evidence type="ECO:0000256" key="4">
    <source>
        <dbReference type="SAM" id="MobiDB-lite"/>
    </source>
</evidence>
<dbReference type="PANTHER" id="PTHR24173:SF74">
    <property type="entry name" value="ANKYRIN REPEAT DOMAIN-CONTAINING PROTEIN 16"/>
    <property type="match status" value="1"/>
</dbReference>